<dbReference type="AlphaFoldDB" id="A0A1M5A8Q3"/>
<keyword evidence="6 8" id="KW-1133">Transmembrane helix</keyword>
<evidence type="ECO:0000256" key="1">
    <source>
        <dbReference type="ARBA" id="ARBA00004429"/>
    </source>
</evidence>
<dbReference type="RefSeq" id="WP_073052515.1">
    <property type="nucleotide sequence ID" value="NZ_FQUP01000001.1"/>
</dbReference>
<gene>
    <name evidence="9" type="ORF">SAMN02745157_2044</name>
</gene>
<comment type="subcellular location">
    <subcellularLocation>
        <location evidence="1">Cell inner membrane</location>
        <topology evidence="1">Multi-pass membrane protein</topology>
    </subcellularLocation>
</comment>
<evidence type="ECO:0000256" key="6">
    <source>
        <dbReference type="ARBA" id="ARBA00022989"/>
    </source>
</evidence>
<protein>
    <submittedName>
        <fullName evidence="9">Putative membrane protein</fullName>
    </submittedName>
</protein>
<evidence type="ECO:0000313" key="9">
    <source>
        <dbReference type="EMBL" id="SHF26406.1"/>
    </source>
</evidence>
<dbReference type="STRING" id="1122133.SAMN02745157_2044"/>
<evidence type="ECO:0000256" key="4">
    <source>
        <dbReference type="ARBA" id="ARBA00022519"/>
    </source>
</evidence>
<keyword evidence="7 8" id="KW-0472">Membrane</keyword>
<dbReference type="PANTHER" id="PTHR39342:SF1">
    <property type="entry name" value="UPF0283 MEMBRANE PROTEIN YCJF"/>
    <property type="match status" value="1"/>
</dbReference>
<dbReference type="EMBL" id="FQUP01000001">
    <property type="protein sequence ID" value="SHF26406.1"/>
    <property type="molecule type" value="Genomic_DNA"/>
</dbReference>
<organism evidence="9 10">
    <name type="scientific">Kaistia soli DSM 19436</name>
    <dbReference type="NCBI Taxonomy" id="1122133"/>
    <lineage>
        <taxon>Bacteria</taxon>
        <taxon>Pseudomonadati</taxon>
        <taxon>Pseudomonadota</taxon>
        <taxon>Alphaproteobacteria</taxon>
        <taxon>Hyphomicrobiales</taxon>
        <taxon>Kaistiaceae</taxon>
        <taxon>Kaistia</taxon>
    </lineage>
</organism>
<dbReference type="OrthoDB" id="9816060at2"/>
<keyword evidence="3" id="KW-1003">Cell membrane</keyword>
<evidence type="ECO:0000256" key="3">
    <source>
        <dbReference type="ARBA" id="ARBA00022475"/>
    </source>
</evidence>
<dbReference type="NCBIfam" id="TIGR01620">
    <property type="entry name" value="hyp_HI0043"/>
    <property type="match status" value="1"/>
</dbReference>
<accession>A0A1M5A8Q3</accession>
<comment type="similarity">
    <text evidence="2">Belongs to the UPF0283 family.</text>
</comment>
<feature type="transmembrane region" description="Helical" evidence="8">
    <location>
        <begin position="60"/>
        <end position="78"/>
    </location>
</feature>
<evidence type="ECO:0000256" key="2">
    <source>
        <dbReference type="ARBA" id="ARBA00008255"/>
    </source>
</evidence>
<keyword evidence="10" id="KW-1185">Reference proteome</keyword>
<dbReference type="InterPro" id="IPR021147">
    <property type="entry name" value="DUF697"/>
</dbReference>
<keyword evidence="5 8" id="KW-0812">Transmembrane</keyword>
<dbReference type="Proteomes" id="UP000184485">
    <property type="component" value="Unassembled WGS sequence"/>
</dbReference>
<dbReference type="Pfam" id="PF05128">
    <property type="entry name" value="DUF697"/>
    <property type="match status" value="1"/>
</dbReference>
<dbReference type="PANTHER" id="PTHR39342">
    <property type="entry name" value="UPF0283 MEMBRANE PROTEIN YCJF"/>
    <property type="match status" value="1"/>
</dbReference>
<dbReference type="GO" id="GO:0005886">
    <property type="term" value="C:plasma membrane"/>
    <property type="evidence" value="ECO:0007669"/>
    <property type="project" value="UniProtKB-SubCell"/>
</dbReference>
<feature type="transmembrane region" description="Helical" evidence="8">
    <location>
        <begin position="90"/>
        <end position="111"/>
    </location>
</feature>
<evidence type="ECO:0000256" key="7">
    <source>
        <dbReference type="ARBA" id="ARBA00023136"/>
    </source>
</evidence>
<keyword evidence="4" id="KW-0997">Cell inner membrane</keyword>
<evidence type="ECO:0000256" key="8">
    <source>
        <dbReference type="SAM" id="Phobius"/>
    </source>
</evidence>
<reference evidence="9 10" key="1">
    <citation type="submission" date="2016-11" db="EMBL/GenBank/DDBJ databases">
        <authorList>
            <person name="Jaros S."/>
            <person name="Januszkiewicz K."/>
            <person name="Wedrychowicz H."/>
        </authorList>
    </citation>
    <scope>NUCLEOTIDE SEQUENCE [LARGE SCALE GENOMIC DNA]</scope>
    <source>
        <strain evidence="9 10">DSM 19436</strain>
    </source>
</reference>
<evidence type="ECO:0000256" key="5">
    <source>
        <dbReference type="ARBA" id="ARBA00022692"/>
    </source>
</evidence>
<name>A0A1M5A8Q3_9HYPH</name>
<sequence>MTVETPRRPAAFRLDRIRVTDDPDAALRPSDQPVVLTEPDDEPVPVVLPKLRRRMRWSDILFSALGVLVSLGIGLAIDRLIRDLFDRADWLGWIAVGAAACAALAVVAISVREVGGLMRLRRINRIRDDAEAASRRDDRKAARAVVRDLADLYGERAETAKGRSNLAGHADEIIDGRDLIGLAERELLASFDTAAKSLVLASAKRVTVVTAISPRAAVDVLFVLVSALRLIRQLGQLYGGRPGTLGFLRLARLVVGHLAVTGGMAAGDSLVQQVLGHGLAARLSARLGEGVINGILTARVGIAAIEVCRPLPFQSEKPPAMADFMAELARINQGKGRPIEDELGRG</sequence>
<dbReference type="InterPro" id="IPR006507">
    <property type="entry name" value="UPF0283"/>
</dbReference>
<evidence type="ECO:0000313" key="10">
    <source>
        <dbReference type="Proteomes" id="UP000184485"/>
    </source>
</evidence>
<proteinExistence type="inferred from homology"/>